<dbReference type="GO" id="GO:0000286">
    <property type="term" value="F:alanine dehydrogenase activity"/>
    <property type="evidence" value="ECO:0007669"/>
    <property type="project" value="UniProtKB-EC"/>
</dbReference>
<evidence type="ECO:0000256" key="2">
    <source>
        <dbReference type="ARBA" id="ARBA00012897"/>
    </source>
</evidence>
<dbReference type="PANTHER" id="PTHR42795:SF1">
    <property type="entry name" value="ALANINE DEHYDROGENASE"/>
    <property type="match status" value="1"/>
</dbReference>
<name>A0A518N0Y5_9GAMM</name>
<protein>
    <recommendedName>
        <fullName evidence="2">alanine dehydrogenase</fullName>
        <ecNumber evidence="2">1.4.1.1</ecNumber>
    </recommendedName>
</protein>
<dbReference type="Gene3D" id="3.40.50.720">
    <property type="entry name" value="NAD(P)-binding Rossmann-like Domain"/>
    <property type="match status" value="2"/>
</dbReference>
<dbReference type="EMBL" id="CP042218">
    <property type="protein sequence ID" value="QDW65587.1"/>
    <property type="molecule type" value="Genomic_DNA"/>
</dbReference>
<dbReference type="GO" id="GO:0042853">
    <property type="term" value="P:L-alanine catabolic process"/>
    <property type="evidence" value="ECO:0007669"/>
    <property type="project" value="InterPro"/>
</dbReference>
<dbReference type="CDD" id="cd05305">
    <property type="entry name" value="L-AlaDH"/>
    <property type="match status" value="1"/>
</dbReference>
<dbReference type="InterPro" id="IPR007886">
    <property type="entry name" value="AlaDH/PNT_N"/>
</dbReference>
<keyword evidence="3 6" id="KW-0560">Oxidoreductase</keyword>
<dbReference type="NCBIfam" id="TIGR00518">
    <property type="entry name" value="alaDH"/>
    <property type="match status" value="1"/>
</dbReference>
<accession>A0A518N0Y5</accession>
<evidence type="ECO:0000313" key="6">
    <source>
        <dbReference type="EMBL" id="QDW65587.1"/>
    </source>
</evidence>
<evidence type="ECO:0000256" key="1">
    <source>
        <dbReference type="ARBA" id="ARBA00005689"/>
    </source>
</evidence>
<dbReference type="SUPFAM" id="SSF51735">
    <property type="entry name" value="NAD(P)-binding Rossmann-fold domains"/>
    <property type="match status" value="1"/>
</dbReference>
<dbReference type="InterPro" id="IPR008141">
    <property type="entry name" value="Ala_DH"/>
</dbReference>
<sequence length="361" mass="38030">MRIGVPKETKTLEGRVALVPAAAGDLVKRGHEVWLEKDAGIKSGFADAAYAALGVNIAPDAAALYEKSQMIVKVKEPIAGDLEHLRADHLLFCYLHLAAEPALTRRLLDIGLTAVAFETVELPNGDLPLLAPMSIVAGRIGVQVGTRLLHQPEGGKGKLLGGLPSTERGRVVVFGAGKAGGASAALAAAGGANVTVFEMRQDRMDEMMRLGNNVTALYPYHDVVAREIAAADLVIGAVLVTGARAPKVVTRDMLKAMEPGSVLVDIAIDQGGCFETSRPTSWKEPTYVEEGVTHFCVTNMPGAVPQTSSQAICAAILPWVNRLAAGGDWAADPALARGINVAGGSWCTRPCWTWPSEPQCD</sequence>
<dbReference type="KEGG" id="lug:FPZ22_00605"/>
<dbReference type="PANTHER" id="PTHR42795">
    <property type="entry name" value="ALANINE DEHYDROGENASE"/>
    <property type="match status" value="1"/>
</dbReference>
<dbReference type="SMART" id="SM01003">
    <property type="entry name" value="AlaDh_PNT_N"/>
    <property type="match status" value="1"/>
</dbReference>
<keyword evidence="7" id="KW-1185">Reference proteome</keyword>
<dbReference type="Proteomes" id="UP000316584">
    <property type="component" value="Chromosome"/>
</dbReference>
<dbReference type="RefSeq" id="WP_144889338.1">
    <property type="nucleotide sequence ID" value="NZ_CP042218.1"/>
</dbReference>
<gene>
    <name evidence="6" type="primary">ald</name>
    <name evidence="6" type="ORF">FPZ22_00605</name>
</gene>
<dbReference type="InterPro" id="IPR036291">
    <property type="entry name" value="NAD(P)-bd_dom_sf"/>
</dbReference>
<evidence type="ECO:0000313" key="7">
    <source>
        <dbReference type="Proteomes" id="UP000316584"/>
    </source>
</evidence>
<evidence type="ECO:0000259" key="4">
    <source>
        <dbReference type="SMART" id="SM01002"/>
    </source>
</evidence>
<organism evidence="6 7">
    <name type="scientific">Luteimonas granuli</name>
    <dbReference type="NCBI Taxonomy" id="1176533"/>
    <lineage>
        <taxon>Bacteria</taxon>
        <taxon>Pseudomonadati</taxon>
        <taxon>Pseudomonadota</taxon>
        <taxon>Gammaproteobacteria</taxon>
        <taxon>Lysobacterales</taxon>
        <taxon>Lysobacteraceae</taxon>
        <taxon>Luteimonas</taxon>
    </lineage>
</organism>
<dbReference type="Pfam" id="PF01262">
    <property type="entry name" value="AlaDh_PNT_C"/>
    <property type="match status" value="1"/>
</dbReference>
<dbReference type="SMART" id="SM01002">
    <property type="entry name" value="AlaDh_PNT_C"/>
    <property type="match status" value="1"/>
</dbReference>
<evidence type="ECO:0000259" key="5">
    <source>
        <dbReference type="SMART" id="SM01003"/>
    </source>
</evidence>
<evidence type="ECO:0000256" key="3">
    <source>
        <dbReference type="ARBA" id="ARBA00023002"/>
    </source>
</evidence>
<dbReference type="InterPro" id="IPR007698">
    <property type="entry name" value="AlaDH/PNT_NAD(H)-bd"/>
</dbReference>
<feature type="domain" description="Alanine dehydrogenase/pyridine nucleotide transhydrogenase NAD(H)-binding" evidence="4">
    <location>
        <begin position="149"/>
        <end position="296"/>
    </location>
</feature>
<dbReference type="GO" id="GO:0005886">
    <property type="term" value="C:plasma membrane"/>
    <property type="evidence" value="ECO:0007669"/>
    <property type="project" value="TreeGrafter"/>
</dbReference>
<dbReference type="AlphaFoldDB" id="A0A518N0Y5"/>
<dbReference type="OrthoDB" id="9804592at2"/>
<dbReference type="Pfam" id="PF05222">
    <property type="entry name" value="AlaDh_PNT_N"/>
    <property type="match status" value="1"/>
</dbReference>
<reference evidence="6 7" key="1">
    <citation type="submission" date="2019-07" db="EMBL/GenBank/DDBJ databases">
        <title>Full genome sequence of Luteimonas sp. Gr-4.</title>
        <authorList>
            <person name="Im W.-T."/>
        </authorList>
    </citation>
    <scope>NUCLEOTIDE SEQUENCE [LARGE SCALE GENOMIC DNA]</scope>
    <source>
        <strain evidence="6 7">Gr-4</strain>
    </source>
</reference>
<dbReference type="EC" id="1.4.1.1" evidence="2"/>
<comment type="similarity">
    <text evidence="1">Belongs to the AlaDH/PNT family.</text>
</comment>
<proteinExistence type="inferred from homology"/>
<dbReference type="SUPFAM" id="SSF52283">
    <property type="entry name" value="Formate/glycerate dehydrogenase catalytic domain-like"/>
    <property type="match status" value="1"/>
</dbReference>
<feature type="domain" description="Alanine dehydrogenase/pyridine nucleotide transhydrogenase N-terminal" evidence="5">
    <location>
        <begin position="4"/>
        <end position="137"/>
    </location>
</feature>